<comment type="subcellular location">
    <subcellularLocation>
        <location evidence="1">Golgi apparatus</location>
    </subcellularLocation>
</comment>
<keyword evidence="8" id="KW-0479">Metal-binding</keyword>
<dbReference type="GeneTree" id="ENSGT00950000182951"/>
<keyword evidence="3" id="KW-0333">Golgi apparatus</keyword>
<dbReference type="GO" id="GO:0043539">
    <property type="term" value="F:protein serine/threonine kinase activator activity"/>
    <property type="evidence" value="ECO:0007669"/>
    <property type="project" value="Ensembl"/>
</dbReference>
<dbReference type="Ensembl" id="ENSCGRT00001019839.1">
    <property type="protein sequence ID" value="ENSCGRP00001015596.1"/>
    <property type="gene ID" value="ENSCGRG00001016161.1"/>
</dbReference>
<feature type="region of interest" description="Disordered" evidence="9">
    <location>
        <begin position="38"/>
        <end position="88"/>
    </location>
</feature>
<keyword evidence="4" id="KW-1015">Disulfide bond</keyword>
<evidence type="ECO:0000256" key="5">
    <source>
        <dbReference type="ARBA" id="ARBA00023180"/>
    </source>
</evidence>
<keyword evidence="13" id="KW-1185">Reference proteome</keyword>
<evidence type="ECO:0000256" key="7">
    <source>
        <dbReference type="PIRSR" id="PIRSR624869-2"/>
    </source>
</evidence>
<evidence type="ECO:0000259" key="10">
    <source>
        <dbReference type="Pfam" id="PF06702"/>
    </source>
</evidence>
<evidence type="ECO:0000313" key="12">
    <source>
        <dbReference type="Proteomes" id="UP000694386"/>
    </source>
</evidence>
<organism evidence="11 12">
    <name type="scientific">Cricetulus griseus</name>
    <name type="common">Chinese hamster</name>
    <name type="synonym">Cricetulus barabensis griseus</name>
    <dbReference type="NCBI Taxonomy" id="10029"/>
    <lineage>
        <taxon>Eukaryota</taxon>
        <taxon>Metazoa</taxon>
        <taxon>Chordata</taxon>
        <taxon>Craniata</taxon>
        <taxon>Vertebrata</taxon>
        <taxon>Euteleostomi</taxon>
        <taxon>Mammalia</taxon>
        <taxon>Eutheria</taxon>
        <taxon>Euarchontoglires</taxon>
        <taxon>Glires</taxon>
        <taxon>Rodentia</taxon>
        <taxon>Myomorpha</taxon>
        <taxon>Muroidea</taxon>
        <taxon>Cricetidae</taxon>
        <taxon>Cricetinae</taxon>
        <taxon>Cricetulus</taxon>
    </lineage>
</organism>
<evidence type="ECO:0000256" key="9">
    <source>
        <dbReference type="SAM" id="MobiDB-lite"/>
    </source>
</evidence>
<evidence type="ECO:0000313" key="14">
    <source>
        <dbReference type="RefSeq" id="XP_027281606.1"/>
    </source>
</evidence>
<feature type="active site" evidence="6">
    <location>
        <position position="409"/>
    </location>
</feature>
<dbReference type="PANTHER" id="PTHR12450:SF12">
    <property type="entry name" value="PSEUDOKINASE FAM20A"/>
    <property type="match status" value="1"/>
</dbReference>
<evidence type="ECO:0000256" key="2">
    <source>
        <dbReference type="ARBA" id="ARBA00006557"/>
    </source>
</evidence>
<evidence type="ECO:0000313" key="13">
    <source>
        <dbReference type="Proteomes" id="UP001108280"/>
    </source>
</evidence>
<reference evidence="13" key="1">
    <citation type="journal article" date="2018" name="Biotechnol. Bioeng.">
        <title>A reference genome of the Chinese hamster based on a hybrid assembly strategy.</title>
        <authorList>
            <person name="Rupp O."/>
            <person name="MacDonald M.L."/>
            <person name="Li S."/>
            <person name="Dhiman H."/>
            <person name="Polson S."/>
            <person name="Griep S."/>
            <person name="Heffner K."/>
            <person name="Hernandez I."/>
            <person name="Brinkrolf K."/>
            <person name="Jadhav V."/>
            <person name="Samoudi M."/>
            <person name="Hao H."/>
            <person name="Kingham B."/>
            <person name="Goesmann A."/>
            <person name="Betenbaugh M.J."/>
            <person name="Lewis N.E."/>
            <person name="Borth N."/>
            <person name="Lee K.H."/>
        </authorList>
    </citation>
    <scope>NUCLEOTIDE SEQUENCE [LARGE SCALE GENOMIC DNA]</scope>
    <source>
        <strain evidence="13">17A/GY</strain>
    </source>
</reference>
<dbReference type="KEGG" id="cge:100750670"/>
<dbReference type="InterPro" id="IPR009581">
    <property type="entry name" value="FAM20_C"/>
</dbReference>
<reference evidence="13" key="2">
    <citation type="journal article" date="2020" name="Biotechnol. Bioeng.">
        <title>Chromosome-scale scaffolds for the Chinese hamster reference genome assembly to facilitate the study of the CHO epigenome.</title>
        <authorList>
            <person name="Hilliard W."/>
            <person name="MacDonald M."/>
            <person name="Lee K.H."/>
        </authorList>
    </citation>
    <scope>NUCLEOTIDE SEQUENCE [LARGE SCALE GENOMIC DNA]</scope>
    <source>
        <strain evidence="13">17A/GY</strain>
    </source>
</reference>
<protein>
    <submittedName>
        <fullName evidence="11">FAM20A, golgi associated secretory pathway pseudokinase</fullName>
    </submittedName>
    <submittedName>
        <fullName evidence="14">Pseudokinase FAM20A</fullName>
    </submittedName>
</protein>
<dbReference type="GO" id="GO:0005783">
    <property type="term" value="C:endoplasmic reticulum"/>
    <property type="evidence" value="ECO:0007669"/>
    <property type="project" value="Ensembl"/>
</dbReference>
<evidence type="ECO:0000256" key="8">
    <source>
        <dbReference type="PIRSR" id="PIRSR624869-3"/>
    </source>
</evidence>
<feature type="binding site" evidence="8">
    <location>
        <position position="429"/>
    </location>
    <ligand>
        <name>Mn(2+)</name>
        <dbReference type="ChEBI" id="CHEBI:29035"/>
    </ligand>
</feature>
<dbReference type="CTD" id="54757"/>
<proteinExistence type="inferred from homology"/>
<reference evidence="14" key="3">
    <citation type="submission" date="2025-04" db="UniProtKB">
        <authorList>
            <consortium name="RefSeq"/>
        </authorList>
    </citation>
    <scope>IDENTIFICATION</scope>
    <source>
        <strain evidence="14">17A/GY</strain>
        <tissue evidence="14">Liver</tissue>
    </source>
</reference>
<dbReference type="GO" id="GO:0055074">
    <property type="term" value="P:calcium ion homeostasis"/>
    <property type="evidence" value="ECO:0007669"/>
    <property type="project" value="Ensembl"/>
</dbReference>
<dbReference type="GO" id="GO:0070166">
    <property type="term" value="P:enamel mineralization"/>
    <property type="evidence" value="ECO:0007669"/>
    <property type="project" value="Ensembl"/>
</dbReference>
<evidence type="ECO:0000256" key="4">
    <source>
        <dbReference type="ARBA" id="ARBA00023157"/>
    </source>
</evidence>
<dbReference type="GO" id="GO:0046872">
    <property type="term" value="F:metal ion binding"/>
    <property type="evidence" value="ECO:0007669"/>
    <property type="project" value="UniProtKB-KW"/>
</dbReference>
<sequence>MPGLRRDRLLALLLLGALFSADLYFHLWPQVQRQLRPERPESCPCSGRAPSASPHSAAASRDPGTAAHNFSRARPRAEHPSRGHPGPRSKLQALFAHSLYQVPEEPPLLGPEDWLLASQEALRYYRRKVARWNRRHKIYKEQFNLTSWDPPLQLRPEASWIQFHLGINSHGLYSRSSPVVSKLLHDMRHFPTISADYSQDEKALLGACDCSQIVKPSGVHLKLVLRFSDFGKAMFKPMRQQREEETPENFFYFIDFQRHNAEIAAFHLDRILDFRRVPPTVGRLVNVTKEILEVTKNEILQSVFFVSPANNVCFFAKCPYMCKTEYAVCGNPHLLEGSLSAFLPSLNLAPRLSVPNPWIRSYTLSGKEEWELNPLYCDTVKQIYPYNSSNRLLGIIDMAIFDFLIGNMDRHHYEMFTKFGDDGYLIHLDNARGFGRHSQDEISILAPLSQCCTIKKKTLLHLQLLAQADYRLSDVMRESLLEDQLAPVLTEPHLLALDRRLHIILKTVEDCIEARGERRVIADGPAQQSAPDSGQANLTS</sequence>
<dbReference type="GO" id="GO:0005794">
    <property type="term" value="C:Golgi apparatus"/>
    <property type="evidence" value="ECO:0007669"/>
    <property type="project" value="UniProtKB-SubCell"/>
</dbReference>
<dbReference type="GO" id="GO:0009617">
    <property type="term" value="P:response to bacterium"/>
    <property type="evidence" value="ECO:0007669"/>
    <property type="project" value="Ensembl"/>
</dbReference>
<evidence type="ECO:0000256" key="6">
    <source>
        <dbReference type="PIRSR" id="PIRSR624869-1"/>
    </source>
</evidence>
<keyword evidence="7" id="KW-0547">Nucleotide-binding</keyword>
<dbReference type="InterPro" id="IPR024869">
    <property type="entry name" value="FAM20"/>
</dbReference>
<dbReference type="Proteomes" id="UP000694386">
    <property type="component" value="Unplaced"/>
</dbReference>
<dbReference type="Proteomes" id="UP001108280">
    <property type="component" value="Chromosome 7"/>
</dbReference>
<evidence type="ECO:0000256" key="3">
    <source>
        <dbReference type="ARBA" id="ARBA00023034"/>
    </source>
</evidence>
<keyword evidence="8" id="KW-0464">Manganese</keyword>
<evidence type="ECO:0000256" key="1">
    <source>
        <dbReference type="ARBA" id="ARBA00004555"/>
    </source>
</evidence>
<feature type="binding site" evidence="7">
    <location>
        <position position="429"/>
    </location>
    <ligand>
        <name>ATP</name>
        <dbReference type="ChEBI" id="CHEBI:30616"/>
    </ligand>
</feature>
<evidence type="ECO:0000313" key="11">
    <source>
        <dbReference type="Ensembl" id="ENSCGRP00001015596.1"/>
    </source>
</evidence>
<name>A0A8C2M9U2_CRIGR</name>
<dbReference type="GeneID" id="100750670"/>
<dbReference type="Pfam" id="PF06702">
    <property type="entry name" value="Fam20C"/>
    <property type="match status" value="1"/>
</dbReference>
<feature type="compositionally biased region" description="Low complexity" evidence="9">
    <location>
        <begin position="46"/>
        <end position="61"/>
    </location>
</feature>
<dbReference type="RefSeq" id="XP_027281606.1">
    <property type="nucleotide sequence ID" value="XM_027425805.2"/>
</dbReference>
<dbReference type="GO" id="GO:0005524">
    <property type="term" value="F:ATP binding"/>
    <property type="evidence" value="ECO:0007669"/>
    <property type="project" value="UniProtKB-KW"/>
</dbReference>
<dbReference type="GO" id="GO:0044691">
    <property type="term" value="P:tooth eruption"/>
    <property type="evidence" value="ECO:0007669"/>
    <property type="project" value="Ensembl"/>
</dbReference>
<comment type="similarity">
    <text evidence="2">Belongs to the FAM20 family.</text>
</comment>
<feature type="domain" description="FAM20 C-terminal" evidence="10">
    <location>
        <begin position="304"/>
        <end position="520"/>
    </location>
</feature>
<feature type="binding site" evidence="7">
    <location>
        <position position="414"/>
    </location>
    <ligand>
        <name>ATP</name>
        <dbReference type="ChEBI" id="CHEBI:30616"/>
    </ligand>
</feature>
<accession>A0A8C2M9U2</accession>
<dbReference type="GO" id="GO:0005615">
    <property type="term" value="C:extracellular space"/>
    <property type="evidence" value="ECO:0007669"/>
    <property type="project" value="Ensembl"/>
</dbReference>
<gene>
    <name evidence="11 14" type="primary">Fam20a</name>
</gene>
<feature type="binding site" evidence="7">
    <location>
        <begin position="340"/>
        <end position="343"/>
    </location>
    <ligand>
        <name>ATP</name>
        <dbReference type="ChEBI" id="CHEBI:30616"/>
    </ligand>
</feature>
<dbReference type="AlphaFoldDB" id="A0A8C2M9U2"/>
<dbReference type="OrthoDB" id="8583677at2759"/>
<keyword evidence="7" id="KW-0067">ATP-binding</keyword>
<reference evidence="11" key="4">
    <citation type="submission" date="2025-05" db="UniProtKB">
        <authorList>
            <consortium name="Ensembl"/>
        </authorList>
    </citation>
    <scope>IDENTIFICATION</scope>
</reference>
<comment type="cofactor">
    <cofactor evidence="8">
        <name>Mn(2+)</name>
        <dbReference type="ChEBI" id="CHEBI:29035"/>
    </cofactor>
</comment>
<keyword evidence="5" id="KW-0325">Glycoprotein</keyword>
<dbReference type="PANTHER" id="PTHR12450">
    <property type="entry name" value="DENTIN MATRIX PROTEIN 4 PROTEIN FAM20"/>
    <property type="match status" value="1"/>
</dbReference>
<feature type="binding site" evidence="7">
    <location>
        <position position="236"/>
    </location>
    <ligand>
        <name>ATP</name>
        <dbReference type="ChEBI" id="CHEBI:30616"/>
    </ligand>
</feature>